<comment type="similarity">
    <text evidence="1">Belongs to the GSP E family.</text>
</comment>
<evidence type="ECO:0000313" key="6">
    <source>
        <dbReference type="Proteomes" id="UP001057522"/>
    </source>
</evidence>
<dbReference type="Pfam" id="PF00437">
    <property type="entry name" value="T2SSE"/>
    <property type="match status" value="1"/>
</dbReference>
<dbReference type="Proteomes" id="UP001057522">
    <property type="component" value="Unassembled WGS sequence"/>
</dbReference>
<dbReference type="InterPro" id="IPR027417">
    <property type="entry name" value="P-loop_NTPase"/>
</dbReference>
<reference evidence="5" key="1">
    <citation type="submission" date="2022-06" db="EMBL/GenBank/DDBJ databases">
        <title>Helicobacter colisuis sp. nov.</title>
        <authorList>
            <person name="Papic B."/>
            <person name="Gruntar I."/>
        </authorList>
    </citation>
    <scope>NUCLEOTIDE SEQUENCE</scope>
    <source>
        <strain evidence="5">11154-15</strain>
    </source>
</reference>
<name>A0ABT0TW13_9HELI</name>
<dbReference type="PANTHER" id="PTHR30258:SF2">
    <property type="entry name" value="COMG OPERON PROTEIN 1"/>
    <property type="match status" value="1"/>
</dbReference>
<protein>
    <submittedName>
        <fullName evidence="5">Type II/IV secretion system protein</fullName>
    </submittedName>
</protein>
<dbReference type="PROSITE" id="PS00662">
    <property type="entry name" value="T2SP_E"/>
    <property type="match status" value="1"/>
</dbReference>
<dbReference type="PANTHER" id="PTHR30258">
    <property type="entry name" value="TYPE II SECRETION SYSTEM PROTEIN GSPE-RELATED"/>
    <property type="match status" value="1"/>
</dbReference>
<dbReference type="EMBL" id="JAMOKX010000006">
    <property type="protein sequence ID" value="MCL9819974.1"/>
    <property type="molecule type" value="Genomic_DNA"/>
</dbReference>
<dbReference type="SUPFAM" id="SSF160246">
    <property type="entry name" value="EspE N-terminal domain-like"/>
    <property type="match status" value="1"/>
</dbReference>
<comment type="caution">
    <text evidence="5">The sequence shown here is derived from an EMBL/GenBank/DDBJ whole genome shotgun (WGS) entry which is preliminary data.</text>
</comment>
<keyword evidence="3" id="KW-0067">ATP-binding</keyword>
<dbReference type="CDD" id="cd01129">
    <property type="entry name" value="PulE-GspE-like"/>
    <property type="match status" value="1"/>
</dbReference>
<evidence type="ECO:0000256" key="3">
    <source>
        <dbReference type="ARBA" id="ARBA00022840"/>
    </source>
</evidence>
<dbReference type="RefSeq" id="WP_250604829.1">
    <property type="nucleotide sequence ID" value="NZ_JAMOKX010000006.1"/>
</dbReference>
<keyword evidence="6" id="KW-1185">Reference proteome</keyword>
<evidence type="ECO:0000259" key="4">
    <source>
        <dbReference type="PROSITE" id="PS00662"/>
    </source>
</evidence>
<evidence type="ECO:0000256" key="1">
    <source>
        <dbReference type="ARBA" id="ARBA00006611"/>
    </source>
</evidence>
<dbReference type="Gene3D" id="3.30.450.90">
    <property type="match status" value="1"/>
</dbReference>
<dbReference type="SMART" id="SM00382">
    <property type="entry name" value="AAA"/>
    <property type="match status" value="1"/>
</dbReference>
<evidence type="ECO:0000256" key="2">
    <source>
        <dbReference type="ARBA" id="ARBA00022741"/>
    </source>
</evidence>
<dbReference type="InterPro" id="IPR001482">
    <property type="entry name" value="T2SS/T4SS_dom"/>
</dbReference>
<dbReference type="InterPro" id="IPR003593">
    <property type="entry name" value="AAA+_ATPase"/>
</dbReference>
<dbReference type="InterPro" id="IPR037257">
    <property type="entry name" value="T2SS_E_N_sf"/>
</dbReference>
<accession>A0ABT0TW13</accession>
<feature type="domain" description="Bacterial type II secretion system protein E" evidence="4">
    <location>
        <begin position="339"/>
        <end position="353"/>
    </location>
</feature>
<dbReference type="Gene3D" id="3.40.50.300">
    <property type="entry name" value="P-loop containing nucleotide triphosphate hydrolases"/>
    <property type="match status" value="1"/>
</dbReference>
<evidence type="ECO:0000313" key="5">
    <source>
        <dbReference type="EMBL" id="MCL9819974.1"/>
    </source>
</evidence>
<keyword evidence="2" id="KW-0547">Nucleotide-binding</keyword>
<organism evidence="5 6">
    <name type="scientific">Helicobacter colisuis</name>
    <dbReference type="NCBI Taxonomy" id="2949739"/>
    <lineage>
        <taxon>Bacteria</taxon>
        <taxon>Pseudomonadati</taxon>
        <taxon>Campylobacterota</taxon>
        <taxon>Epsilonproteobacteria</taxon>
        <taxon>Campylobacterales</taxon>
        <taxon>Helicobacteraceae</taxon>
        <taxon>Helicobacter</taxon>
    </lineage>
</organism>
<sequence>MKKIFESDLDSLSLEEEDLLFEKLAKELGLELFKLGAIKKEVAFLLSLDQMRYFEAIIIKKEEKTLLIALKNPFEKSYQETLKMIFSNFSIVFGLIKNRDFKAAISWLEREELLQKLLERIPNEIAKDSKEENSSILEFLKLILQEAVCKGASDVHFERDFETMRIRFRIDGVLVEYLSLESWLLNPLSSCIKLLSHLNITETRIPQDGRFSLSIELRNQIIKDFDFRVSTLPLIEGESIVLRILDKQKTLMPLETLGFSSDELEKITNLFNLPYGLVFITGPTGSGKSTTMYGILNILKERNLKIITLEDPVEYRLKHISQVAIGAKINFASILRNVLRQDPDVIILGEVRDKETLQIAIQAAFTGHLVFATLHTNDSLDTIVRLLDMGLESYFISQALSGIIAQRLLRKLCRHCRESQDGVFISKGCEMCNYTGYSGREVVAEILCMDKDLEDFIAQKITKTEILEKILANDESFTLEKRALNKAKNGITDLKEVYKVIK</sequence>
<gene>
    <name evidence="5" type="ORF">NCR95_07340</name>
</gene>
<proteinExistence type="inferred from homology"/>
<dbReference type="SUPFAM" id="SSF52540">
    <property type="entry name" value="P-loop containing nucleoside triphosphate hydrolases"/>
    <property type="match status" value="1"/>
</dbReference>